<organism evidence="1">
    <name type="scientific">marine sediment metagenome</name>
    <dbReference type="NCBI Taxonomy" id="412755"/>
    <lineage>
        <taxon>unclassified sequences</taxon>
        <taxon>metagenomes</taxon>
        <taxon>ecological metagenomes</taxon>
    </lineage>
</organism>
<accession>A0A0F9GJ84</accession>
<sequence length="66" mass="7768">MKYLKFPLDWFGSKLTSIRKIEGSPGSFNGYQFKGTGWLVIYERRNKSVEQIWVKGQMISSKTYKK</sequence>
<dbReference type="EMBL" id="LAZR01026191">
    <property type="protein sequence ID" value="KKL69500.1"/>
    <property type="molecule type" value="Genomic_DNA"/>
</dbReference>
<comment type="caution">
    <text evidence="1">The sequence shown here is derived from an EMBL/GenBank/DDBJ whole genome shotgun (WGS) entry which is preliminary data.</text>
</comment>
<reference evidence="1" key="1">
    <citation type="journal article" date="2015" name="Nature">
        <title>Complex archaea that bridge the gap between prokaryotes and eukaryotes.</title>
        <authorList>
            <person name="Spang A."/>
            <person name="Saw J.H."/>
            <person name="Jorgensen S.L."/>
            <person name="Zaremba-Niedzwiedzka K."/>
            <person name="Martijn J."/>
            <person name="Lind A.E."/>
            <person name="van Eijk R."/>
            <person name="Schleper C."/>
            <person name="Guy L."/>
            <person name="Ettema T.J."/>
        </authorList>
    </citation>
    <scope>NUCLEOTIDE SEQUENCE</scope>
</reference>
<gene>
    <name evidence="1" type="ORF">LCGC14_2114310</name>
</gene>
<evidence type="ECO:0000313" key="1">
    <source>
        <dbReference type="EMBL" id="KKL69500.1"/>
    </source>
</evidence>
<proteinExistence type="predicted"/>
<name>A0A0F9GJ84_9ZZZZ</name>
<protein>
    <submittedName>
        <fullName evidence="1">Uncharacterized protein</fullName>
    </submittedName>
</protein>
<dbReference type="AlphaFoldDB" id="A0A0F9GJ84"/>